<protein>
    <submittedName>
        <fullName evidence="2">Protein kinase, catalytic domain-containing protein</fullName>
    </submittedName>
</protein>
<dbReference type="Gene3D" id="3.30.200.20">
    <property type="entry name" value="Phosphorylase Kinase, domain 1"/>
    <property type="match status" value="1"/>
</dbReference>
<dbReference type="InterPro" id="IPR000719">
    <property type="entry name" value="Prot_kinase_dom"/>
</dbReference>
<evidence type="ECO:0000313" key="2">
    <source>
        <dbReference type="EMBL" id="KVH99817.1"/>
    </source>
</evidence>
<evidence type="ECO:0000313" key="3">
    <source>
        <dbReference type="Proteomes" id="UP000243975"/>
    </source>
</evidence>
<dbReference type="GO" id="GO:0005886">
    <property type="term" value="C:plasma membrane"/>
    <property type="evidence" value="ECO:0007669"/>
    <property type="project" value="TreeGrafter"/>
</dbReference>
<dbReference type="Proteomes" id="UP000243975">
    <property type="component" value="Unassembled WGS sequence"/>
</dbReference>
<dbReference type="SUPFAM" id="SSF103612">
    <property type="entry name" value="SBT domain"/>
    <property type="match status" value="1"/>
</dbReference>
<dbReference type="EMBL" id="LEKV01003413">
    <property type="protein sequence ID" value="KVH99817.1"/>
    <property type="molecule type" value="Genomic_DNA"/>
</dbReference>
<keyword evidence="2" id="KW-0418">Kinase</keyword>
<dbReference type="GO" id="GO:0009506">
    <property type="term" value="C:plasmodesma"/>
    <property type="evidence" value="ECO:0007669"/>
    <property type="project" value="TreeGrafter"/>
</dbReference>
<dbReference type="InterPro" id="IPR036893">
    <property type="entry name" value="SBP_sf"/>
</dbReference>
<dbReference type="InterPro" id="IPR011009">
    <property type="entry name" value="Kinase-like_dom_sf"/>
</dbReference>
<dbReference type="PANTHER" id="PTHR27003">
    <property type="entry name" value="OS07G0166700 PROTEIN"/>
    <property type="match status" value="1"/>
</dbReference>
<feature type="domain" description="Protein kinase" evidence="1">
    <location>
        <begin position="88"/>
        <end position="204"/>
    </location>
</feature>
<sequence>MRKGRRELKLGGQVYPTTEERWEDKNVKKSKITSNLAVCQVDDCRTDLSSAKDYHRRHWYLLKLEGLLEPVQVVGDTHVGDTGGYTNDGDSNYISRGGFGKVYKGEHIYSGAHVIVAVKRLDSTLGQGIPEFWKEIMMLFRYKHEHLVSLLGFSDEGGENILVYKYLTKVSTCISVAPVSPGSNVLTVNICIGAARGLVSSQSW</sequence>
<name>A0A118JZM3_CYNCS</name>
<evidence type="ECO:0000259" key="1">
    <source>
        <dbReference type="PROSITE" id="PS50011"/>
    </source>
</evidence>
<dbReference type="PROSITE" id="PS50011">
    <property type="entry name" value="PROTEIN_KINASE_DOM"/>
    <property type="match status" value="1"/>
</dbReference>
<organism evidence="2 3">
    <name type="scientific">Cynara cardunculus var. scolymus</name>
    <name type="common">Globe artichoke</name>
    <name type="synonym">Cynara scolymus</name>
    <dbReference type="NCBI Taxonomy" id="59895"/>
    <lineage>
        <taxon>Eukaryota</taxon>
        <taxon>Viridiplantae</taxon>
        <taxon>Streptophyta</taxon>
        <taxon>Embryophyta</taxon>
        <taxon>Tracheophyta</taxon>
        <taxon>Spermatophyta</taxon>
        <taxon>Magnoliopsida</taxon>
        <taxon>eudicotyledons</taxon>
        <taxon>Gunneridae</taxon>
        <taxon>Pentapetalae</taxon>
        <taxon>asterids</taxon>
        <taxon>campanulids</taxon>
        <taxon>Asterales</taxon>
        <taxon>Asteraceae</taxon>
        <taxon>Carduoideae</taxon>
        <taxon>Cardueae</taxon>
        <taxon>Carduinae</taxon>
        <taxon>Cynara</taxon>
    </lineage>
</organism>
<comment type="caution">
    <text evidence="2">The sequence shown here is derived from an EMBL/GenBank/DDBJ whole genome shotgun (WGS) entry which is preliminary data.</text>
</comment>
<dbReference type="GO" id="GO:0005524">
    <property type="term" value="F:ATP binding"/>
    <property type="evidence" value="ECO:0007669"/>
    <property type="project" value="InterPro"/>
</dbReference>
<dbReference type="GO" id="GO:0004714">
    <property type="term" value="F:transmembrane receptor protein tyrosine kinase activity"/>
    <property type="evidence" value="ECO:0007669"/>
    <property type="project" value="InterPro"/>
</dbReference>
<accession>A0A118JZM3</accession>
<dbReference type="InterPro" id="IPR001245">
    <property type="entry name" value="Ser-Thr/Tyr_kinase_cat_dom"/>
</dbReference>
<keyword evidence="3" id="KW-1185">Reference proteome</keyword>
<dbReference type="Pfam" id="PF07714">
    <property type="entry name" value="PK_Tyr_Ser-Thr"/>
    <property type="match status" value="1"/>
</dbReference>
<dbReference type="Gramene" id="KVH99817">
    <property type="protein sequence ID" value="KVH99817"/>
    <property type="gene ID" value="Ccrd_021937"/>
</dbReference>
<dbReference type="AlphaFoldDB" id="A0A118JZM3"/>
<proteinExistence type="predicted"/>
<keyword evidence="2" id="KW-0808">Transferase</keyword>
<dbReference type="GO" id="GO:0003677">
    <property type="term" value="F:DNA binding"/>
    <property type="evidence" value="ECO:0007669"/>
    <property type="project" value="InterPro"/>
</dbReference>
<dbReference type="PANTHER" id="PTHR27003:SF459">
    <property type="entry name" value="IQ MOTIF, EF-HAND BINDING SITE, PROTEIN KINASE-LIKE DOMAIN PROTEIN-RELATED"/>
    <property type="match status" value="1"/>
</dbReference>
<dbReference type="SUPFAM" id="SSF56112">
    <property type="entry name" value="Protein kinase-like (PK-like)"/>
    <property type="match status" value="1"/>
</dbReference>
<dbReference type="InterPro" id="IPR045272">
    <property type="entry name" value="ANXUR1/2-like"/>
</dbReference>
<dbReference type="Gene3D" id="4.10.1100.10">
    <property type="entry name" value="Transcription factor, SBP-box domain"/>
    <property type="match status" value="1"/>
</dbReference>
<gene>
    <name evidence="2" type="ORF">Ccrd_021937</name>
</gene>
<dbReference type="GO" id="GO:0005634">
    <property type="term" value="C:nucleus"/>
    <property type="evidence" value="ECO:0007669"/>
    <property type="project" value="InterPro"/>
</dbReference>
<reference evidence="2 3" key="1">
    <citation type="journal article" date="2016" name="Sci. Rep.">
        <title>The genome sequence of the outbreeding globe artichoke constructed de novo incorporating a phase-aware low-pass sequencing strategy of F1 progeny.</title>
        <authorList>
            <person name="Scaglione D."/>
            <person name="Reyes-Chin-Wo S."/>
            <person name="Acquadro A."/>
            <person name="Froenicke L."/>
            <person name="Portis E."/>
            <person name="Beitel C."/>
            <person name="Tirone M."/>
            <person name="Mauro R."/>
            <person name="Lo Monaco A."/>
            <person name="Mauromicale G."/>
            <person name="Faccioli P."/>
            <person name="Cattivelli L."/>
            <person name="Rieseberg L."/>
            <person name="Michelmore R."/>
            <person name="Lanteri S."/>
        </authorList>
    </citation>
    <scope>NUCLEOTIDE SEQUENCE [LARGE SCALE GENOMIC DNA]</scope>
    <source>
        <strain evidence="2">2C</strain>
    </source>
</reference>